<name>A0A916YWD4_9SPHN</name>
<sequence>MIHDQSMQRRRSRIRGLFGVTAPTDAPADAHTPVEGERARLLDAIRDFLLGNNLDISAANLLAAHTAFSGGNPRLRRRIGERIAAGEAISQFWLDQQLRDDGKSDPATHYEDMAVRLQSSVERFRDTTSSARNAVVSYGRDIASQVETLAREEPAATSLLREKSQGMAETARTFEMRLLRAEREAQSLREELARARRDATIDPLTQLPNRRGFEAVFEEEFRMARSNVEAMCVAFCDIDRFKCINDSFGHDTGDRVIVAVGELLKTMGTGSCHAARHGGEEFVMIFRGFTTEQARERIDAMRIALGKRRFVQESTGDVIGKVSFSAGVADVFAFPDRRNALRAADEALYRAKEAGRDRVEIAG</sequence>
<comment type="caution">
    <text evidence="4">The sequence shown here is derived from an EMBL/GenBank/DDBJ whole genome shotgun (WGS) entry which is preliminary data.</text>
</comment>
<feature type="coiled-coil region" evidence="2">
    <location>
        <begin position="171"/>
        <end position="198"/>
    </location>
</feature>
<dbReference type="GO" id="GO:0005886">
    <property type="term" value="C:plasma membrane"/>
    <property type="evidence" value="ECO:0007669"/>
    <property type="project" value="TreeGrafter"/>
</dbReference>
<dbReference type="PANTHER" id="PTHR45138:SF24">
    <property type="entry name" value="DIGUANYLATE CYCLASE DGCC-RELATED"/>
    <property type="match status" value="1"/>
</dbReference>
<accession>A0A916YWD4</accession>
<keyword evidence="2" id="KW-0175">Coiled coil</keyword>
<dbReference type="FunFam" id="3.30.70.270:FF:000001">
    <property type="entry name" value="Diguanylate cyclase domain protein"/>
    <property type="match status" value="1"/>
</dbReference>
<evidence type="ECO:0000256" key="1">
    <source>
        <dbReference type="ARBA" id="ARBA00012528"/>
    </source>
</evidence>
<dbReference type="InterPro" id="IPR000160">
    <property type="entry name" value="GGDEF_dom"/>
</dbReference>
<dbReference type="EMBL" id="BMIP01000002">
    <property type="protein sequence ID" value="GGD64088.1"/>
    <property type="molecule type" value="Genomic_DNA"/>
</dbReference>
<dbReference type="GO" id="GO:0052621">
    <property type="term" value="F:diguanylate cyclase activity"/>
    <property type="evidence" value="ECO:0007669"/>
    <property type="project" value="UniProtKB-EC"/>
</dbReference>
<dbReference type="PANTHER" id="PTHR45138">
    <property type="entry name" value="REGULATORY COMPONENTS OF SENSORY TRANSDUCTION SYSTEM"/>
    <property type="match status" value="1"/>
</dbReference>
<reference evidence="4" key="1">
    <citation type="journal article" date="2014" name="Int. J. Syst. Evol. Microbiol.">
        <title>Complete genome sequence of Corynebacterium casei LMG S-19264T (=DSM 44701T), isolated from a smear-ripened cheese.</title>
        <authorList>
            <consortium name="US DOE Joint Genome Institute (JGI-PGF)"/>
            <person name="Walter F."/>
            <person name="Albersmeier A."/>
            <person name="Kalinowski J."/>
            <person name="Ruckert C."/>
        </authorList>
    </citation>
    <scope>NUCLEOTIDE SEQUENCE</scope>
    <source>
        <strain evidence="4">CGMCC 1.15360</strain>
    </source>
</reference>
<dbReference type="InterPro" id="IPR029787">
    <property type="entry name" value="Nucleotide_cyclase"/>
</dbReference>
<dbReference type="PROSITE" id="PS50887">
    <property type="entry name" value="GGDEF"/>
    <property type="match status" value="1"/>
</dbReference>
<dbReference type="Proteomes" id="UP000612349">
    <property type="component" value="Unassembled WGS sequence"/>
</dbReference>
<dbReference type="InterPro" id="IPR043128">
    <property type="entry name" value="Rev_trsase/Diguanyl_cyclase"/>
</dbReference>
<protein>
    <recommendedName>
        <fullName evidence="1">diguanylate cyclase</fullName>
        <ecNumber evidence="1">2.7.7.65</ecNumber>
    </recommendedName>
</protein>
<evidence type="ECO:0000313" key="4">
    <source>
        <dbReference type="EMBL" id="GGD64088.1"/>
    </source>
</evidence>
<dbReference type="AlphaFoldDB" id="A0A916YWD4"/>
<keyword evidence="5" id="KW-1185">Reference proteome</keyword>
<dbReference type="SMART" id="SM00267">
    <property type="entry name" value="GGDEF"/>
    <property type="match status" value="1"/>
</dbReference>
<evidence type="ECO:0000313" key="5">
    <source>
        <dbReference type="Proteomes" id="UP000612349"/>
    </source>
</evidence>
<organism evidence="4 5">
    <name type="scientific">Croceicoccus mobilis</name>
    <dbReference type="NCBI Taxonomy" id="1703339"/>
    <lineage>
        <taxon>Bacteria</taxon>
        <taxon>Pseudomonadati</taxon>
        <taxon>Pseudomonadota</taxon>
        <taxon>Alphaproteobacteria</taxon>
        <taxon>Sphingomonadales</taxon>
        <taxon>Erythrobacteraceae</taxon>
        <taxon>Croceicoccus</taxon>
    </lineage>
</organism>
<dbReference type="Gene3D" id="3.30.70.270">
    <property type="match status" value="1"/>
</dbReference>
<proteinExistence type="predicted"/>
<dbReference type="GO" id="GO:1902201">
    <property type="term" value="P:negative regulation of bacterial-type flagellum-dependent cell motility"/>
    <property type="evidence" value="ECO:0007669"/>
    <property type="project" value="TreeGrafter"/>
</dbReference>
<dbReference type="GO" id="GO:0043709">
    <property type="term" value="P:cell adhesion involved in single-species biofilm formation"/>
    <property type="evidence" value="ECO:0007669"/>
    <property type="project" value="TreeGrafter"/>
</dbReference>
<dbReference type="RefSeq" id="WP_082922503.1">
    <property type="nucleotide sequence ID" value="NZ_BMIP01000002.1"/>
</dbReference>
<evidence type="ECO:0000259" key="3">
    <source>
        <dbReference type="PROSITE" id="PS50887"/>
    </source>
</evidence>
<dbReference type="CDD" id="cd01949">
    <property type="entry name" value="GGDEF"/>
    <property type="match status" value="1"/>
</dbReference>
<dbReference type="Pfam" id="PF00990">
    <property type="entry name" value="GGDEF"/>
    <property type="match status" value="1"/>
</dbReference>
<gene>
    <name evidence="4" type="ORF">GCM10010990_11920</name>
</gene>
<dbReference type="EC" id="2.7.7.65" evidence="1"/>
<dbReference type="NCBIfam" id="TIGR00254">
    <property type="entry name" value="GGDEF"/>
    <property type="match status" value="1"/>
</dbReference>
<dbReference type="SUPFAM" id="SSF55073">
    <property type="entry name" value="Nucleotide cyclase"/>
    <property type="match status" value="1"/>
</dbReference>
<evidence type="ECO:0000256" key="2">
    <source>
        <dbReference type="SAM" id="Coils"/>
    </source>
</evidence>
<feature type="domain" description="GGDEF" evidence="3">
    <location>
        <begin position="229"/>
        <end position="363"/>
    </location>
</feature>
<dbReference type="InterPro" id="IPR050469">
    <property type="entry name" value="Diguanylate_Cyclase"/>
</dbReference>
<dbReference type="OrthoDB" id="9812260at2"/>
<reference evidence="4" key="2">
    <citation type="submission" date="2020-09" db="EMBL/GenBank/DDBJ databases">
        <authorList>
            <person name="Sun Q."/>
            <person name="Zhou Y."/>
        </authorList>
    </citation>
    <scope>NUCLEOTIDE SEQUENCE</scope>
    <source>
        <strain evidence="4">CGMCC 1.15360</strain>
    </source>
</reference>